<keyword evidence="4" id="KW-0564">Palmitate</keyword>
<keyword evidence="3" id="KW-0472">Membrane</keyword>
<dbReference type="InterPro" id="IPR002566">
    <property type="entry name" value="Msp4_OMP-like"/>
</dbReference>
<dbReference type="AlphaFoldDB" id="A0A1M6LEG0"/>
<evidence type="ECO:0000256" key="4">
    <source>
        <dbReference type="ARBA" id="ARBA00023139"/>
    </source>
</evidence>
<keyword evidence="2" id="KW-0732">Signal</keyword>
<evidence type="ECO:0000313" key="8">
    <source>
        <dbReference type="Proteomes" id="UP000184474"/>
    </source>
</evidence>
<protein>
    <submittedName>
        <fullName evidence="7">Curli production assembly/transport component CsgG</fullName>
    </submittedName>
</protein>
<keyword evidence="5" id="KW-0449">Lipoprotein</keyword>
<dbReference type="Pfam" id="PF03783">
    <property type="entry name" value="CsgG"/>
    <property type="match status" value="1"/>
</dbReference>
<dbReference type="InterPro" id="IPR005534">
    <property type="entry name" value="Curli_assmbl/transp-comp_CsgG"/>
</dbReference>
<feature type="domain" description="Msp4/OMP-like" evidence="6">
    <location>
        <begin position="369"/>
        <end position="432"/>
    </location>
</feature>
<dbReference type="Gene3D" id="2.40.160.20">
    <property type="match status" value="1"/>
</dbReference>
<dbReference type="EMBL" id="FRAA01000001">
    <property type="protein sequence ID" value="SHJ69557.1"/>
    <property type="molecule type" value="Genomic_DNA"/>
</dbReference>
<evidence type="ECO:0000256" key="3">
    <source>
        <dbReference type="ARBA" id="ARBA00023136"/>
    </source>
</evidence>
<proteinExistence type="predicted"/>
<dbReference type="PANTHER" id="PTHR41164:SF1">
    <property type="entry name" value="CURLI PRODUCTION ASSEMBLY_TRANSPORT COMPONENT CSGG"/>
    <property type="match status" value="1"/>
</dbReference>
<keyword evidence="8" id="KW-1185">Reference proteome</keyword>
<evidence type="ECO:0000259" key="6">
    <source>
        <dbReference type="Pfam" id="PF01617"/>
    </source>
</evidence>
<dbReference type="Pfam" id="PF01617">
    <property type="entry name" value="Surface_Ag_2"/>
    <property type="match status" value="1"/>
</dbReference>
<dbReference type="RefSeq" id="WP_073119778.1">
    <property type="nucleotide sequence ID" value="NZ_FRAA01000001.1"/>
</dbReference>
<evidence type="ECO:0000256" key="1">
    <source>
        <dbReference type="ARBA" id="ARBA00022475"/>
    </source>
</evidence>
<dbReference type="PANTHER" id="PTHR41164">
    <property type="entry name" value="CURLI PRODUCTION ASSEMBLY/TRANSPORT COMPONENT CSGG"/>
    <property type="match status" value="1"/>
</dbReference>
<dbReference type="SUPFAM" id="SSF56925">
    <property type="entry name" value="OMPA-like"/>
    <property type="match status" value="1"/>
</dbReference>
<evidence type="ECO:0000313" key="7">
    <source>
        <dbReference type="EMBL" id="SHJ69557.1"/>
    </source>
</evidence>
<keyword evidence="1" id="KW-1003">Cell membrane</keyword>
<organism evidence="7 8">
    <name type="scientific">Reichenbachiella agariperforans</name>
    <dbReference type="NCBI Taxonomy" id="156994"/>
    <lineage>
        <taxon>Bacteria</taxon>
        <taxon>Pseudomonadati</taxon>
        <taxon>Bacteroidota</taxon>
        <taxon>Cytophagia</taxon>
        <taxon>Cytophagales</taxon>
        <taxon>Reichenbachiellaceae</taxon>
        <taxon>Reichenbachiella</taxon>
    </lineage>
</organism>
<evidence type="ECO:0000256" key="5">
    <source>
        <dbReference type="ARBA" id="ARBA00023288"/>
    </source>
</evidence>
<sequence>MINRLIIYGIVATMASCAPLVHQPVKVTQAEQGEESARYQHLTSLPVPKEKIVAAVYKFRDQTGQYKMSEVGSNWSTAVTQGATSILIRTMEESGWFVPIEREGLPNLLNERKIIRSSRATYGNQDTQGDLLPPLLYAGVLLEGGIISFDSNVLTGGIGARYLGMSSSGQYREDRVTVYLRAVSTINGKILKTIYTSKTILSQKVDIGVFKFVAPQKLLEAETGFTYNEPAEMAVREAIEQSVIGLIVEGIEEGIWEAESTEFVDNTTVSEYNQSKWSVQRRDQFGSITKERRSNFGMSIGAGGNQMYGDYYKREVKPNAYFGLQFFSTNPVSIGIDSYYGQLGISEAYEFYALTNSTSITYRMLNGYRATPYLKVGIGATTNMTDDYSMQFQVTGNFGIEYMLSDHIGLFGQYSYINLFGDSFDNIEQGKYNDYIMGGHIGLNFYLTQRREKINRRNRSSKSESYKR</sequence>
<name>A0A1M6LEG0_REIAG</name>
<accession>A0A1M6LEG0</accession>
<dbReference type="Gene3D" id="3.40.50.10610">
    <property type="entry name" value="ABC-type transport auxiliary lipoprotein component"/>
    <property type="match status" value="2"/>
</dbReference>
<gene>
    <name evidence="7" type="ORF">SAMN04488028_101932</name>
</gene>
<evidence type="ECO:0000256" key="2">
    <source>
        <dbReference type="ARBA" id="ARBA00022729"/>
    </source>
</evidence>
<dbReference type="InterPro" id="IPR011250">
    <property type="entry name" value="OMP/PagP_B-barrel"/>
</dbReference>
<dbReference type="PROSITE" id="PS51257">
    <property type="entry name" value="PROKAR_LIPOPROTEIN"/>
    <property type="match status" value="1"/>
</dbReference>
<reference evidence="8" key="1">
    <citation type="submission" date="2016-11" db="EMBL/GenBank/DDBJ databases">
        <authorList>
            <person name="Varghese N."/>
            <person name="Submissions S."/>
        </authorList>
    </citation>
    <scope>NUCLEOTIDE SEQUENCE [LARGE SCALE GENOMIC DNA]</scope>
    <source>
        <strain evidence="8">DSM 26134</strain>
    </source>
</reference>
<dbReference type="GO" id="GO:0030288">
    <property type="term" value="C:outer membrane-bounded periplasmic space"/>
    <property type="evidence" value="ECO:0007669"/>
    <property type="project" value="InterPro"/>
</dbReference>
<dbReference type="STRING" id="156994.SAMN04488028_101932"/>
<dbReference type="Proteomes" id="UP000184474">
    <property type="component" value="Unassembled WGS sequence"/>
</dbReference>